<comment type="caution">
    <text evidence="1">The sequence shown here is derived from an EMBL/GenBank/DDBJ whole genome shotgun (WGS) entry which is preliminary data.</text>
</comment>
<evidence type="ECO:0000313" key="2">
    <source>
        <dbReference type="Proteomes" id="UP000478052"/>
    </source>
</evidence>
<keyword evidence="2" id="KW-1185">Reference proteome</keyword>
<protein>
    <submittedName>
        <fullName evidence="1">Uncharacterized protein</fullName>
    </submittedName>
</protein>
<dbReference type="Proteomes" id="UP000478052">
    <property type="component" value="Unassembled WGS sequence"/>
</dbReference>
<dbReference type="OrthoDB" id="6625942at2759"/>
<evidence type="ECO:0000313" key="1">
    <source>
        <dbReference type="EMBL" id="KAF0721613.1"/>
    </source>
</evidence>
<accession>A0A6G0W3S9</accession>
<organism evidence="1 2">
    <name type="scientific">Aphis craccivora</name>
    <name type="common">Cowpea aphid</name>
    <dbReference type="NCBI Taxonomy" id="307492"/>
    <lineage>
        <taxon>Eukaryota</taxon>
        <taxon>Metazoa</taxon>
        <taxon>Ecdysozoa</taxon>
        <taxon>Arthropoda</taxon>
        <taxon>Hexapoda</taxon>
        <taxon>Insecta</taxon>
        <taxon>Pterygota</taxon>
        <taxon>Neoptera</taxon>
        <taxon>Paraneoptera</taxon>
        <taxon>Hemiptera</taxon>
        <taxon>Sternorrhyncha</taxon>
        <taxon>Aphidomorpha</taxon>
        <taxon>Aphidoidea</taxon>
        <taxon>Aphididae</taxon>
        <taxon>Aphidini</taxon>
        <taxon>Aphis</taxon>
        <taxon>Aphis</taxon>
    </lineage>
</organism>
<gene>
    <name evidence="1" type="ORF">FWK35_00030564</name>
</gene>
<name>A0A6G0W3S9_APHCR</name>
<dbReference type="EMBL" id="VUJU01009152">
    <property type="protein sequence ID" value="KAF0721613.1"/>
    <property type="molecule type" value="Genomic_DNA"/>
</dbReference>
<proteinExistence type="predicted"/>
<sequence>MPLDNLPNDECESYVYDGVTSSDNFSIIPSYYANDFDNIGSLTKFSKKVFLLYGRQYYSDSWTRDDFYDGIRIEGQNLKKFINNYTVAGLILTGINSPINMSTNDYYTRFQSYITLLRINNLNLKIGLYLNASTMILNKNEKQWFDFSKINLIMDYYLITFHGFNDCTKTLLNGGTTPLDSNDPKINTLNKFAEALSVSNIAKEKVYFEFVITPSIPFANISTIMHCDISYDELAKKQQP</sequence>
<dbReference type="AlphaFoldDB" id="A0A6G0W3S9"/>
<reference evidence="1 2" key="1">
    <citation type="submission" date="2019-08" db="EMBL/GenBank/DDBJ databases">
        <title>Whole genome of Aphis craccivora.</title>
        <authorList>
            <person name="Voronova N.V."/>
            <person name="Shulinski R.S."/>
            <person name="Bandarenka Y.V."/>
            <person name="Zhorov D.G."/>
            <person name="Warner D."/>
        </authorList>
    </citation>
    <scope>NUCLEOTIDE SEQUENCE [LARGE SCALE GENOMIC DNA]</scope>
    <source>
        <strain evidence="1">180601</strain>
        <tissue evidence="1">Whole Body</tissue>
    </source>
</reference>